<keyword evidence="1" id="KW-1133">Transmembrane helix</keyword>
<evidence type="ECO:0008006" key="3">
    <source>
        <dbReference type="Google" id="ProtNLM"/>
    </source>
</evidence>
<keyword evidence="1" id="KW-0472">Membrane</keyword>
<dbReference type="InterPro" id="IPR003425">
    <property type="entry name" value="CCB3/YggT"/>
</dbReference>
<dbReference type="Pfam" id="PF02325">
    <property type="entry name" value="CCB3_YggT"/>
    <property type="match status" value="1"/>
</dbReference>
<reference evidence="2" key="1">
    <citation type="journal article" date="2014" name="Front. Microbiol.">
        <title>High frequency of phylogenetically diverse reductive dehalogenase-homologous genes in deep subseafloor sedimentary metagenomes.</title>
        <authorList>
            <person name="Kawai M."/>
            <person name="Futagami T."/>
            <person name="Toyoda A."/>
            <person name="Takaki Y."/>
            <person name="Nishi S."/>
            <person name="Hori S."/>
            <person name="Arai W."/>
            <person name="Tsubouchi T."/>
            <person name="Morono Y."/>
            <person name="Uchiyama I."/>
            <person name="Ito T."/>
            <person name="Fujiyama A."/>
            <person name="Inagaki F."/>
            <person name="Takami H."/>
        </authorList>
    </citation>
    <scope>NUCLEOTIDE SEQUENCE</scope>
    <source>
        <strain evidence="2">Expedition CK06-06</strain>
    </source>
</reference>
<feature type="transmembrane region" description="Helical" evidence="1">
    <location>
        <begin position="12"/>
        <end position="33"/>
    </location>
</feature>
<accession>X1VEH3</accession>
<protein>
    <recommendedName>
        <fullName evidence="3">YggT family protein</fullName>
    </recommendedName>
</protein>
<dbReference type="AlphaFoldDB" id="X1VEH3"/>
<dbReference type="EMBL" id="BARW01025116">
    <property type="protein sequence ID" value="GAJ05040.1"/>
    <property type="molecule type" value="Genomic_DNA"/>
</dbReference>
<sequence length="34" mass="3817">ILAPLRRIIPMAGTFDFTPLVAIILLQLITRLLL</sequence>
<feature type="non-terminal residue" evidence="2">
    <location>
        <position position="1"/>
    </location>
</feature>
<comment type="caution">
    <text evidence="2">The sequence shown here is derived from an EMBL/GenBank/DDBJ whole genome shotgun (WGS) entry which is preliminary data.</text>
</comment>
<evidence type="ECO:0000256" key="1">
    <source>
        <dbReference type="SAM" id="Phobius"/>
    </source>
</evidence>
<keyword evidence="1" id="KW-0812">Transmembrane</keyword>
<proteinExistence type="predicted"/>
<evidence type="ECO:0000313" key="2">
    <source>
        <dbReference type="EMBL" id="GAJ05040.1"/>
    </source>
</evidence>
<gene>
    <name evidence="2" type="ORF">S12H4_41248</name>
</gene>
<name>X1VEH3_9ZZZZ</name>
<dbReference type="GO" id="GO:0016020">
    <property type="term" value="C:membrane"/>
    <property type="evidence" value="ECO:0007669"/>
    <property type="project" value="InterPro"/>
</dbReference>
<organism evidence="2">
    <name type="scientific">marine sediment metagenome</name>
    <dbReference type="NCBI Taxonomy" id="412755"/>
    <lineage>
        <taxon>unclassified sequences</taxon>
        <taxon>metagenomes</taxon>
        <taxon>ecological metagenomes</taxon>
    </lineage>
</organism>